<evidence type="ECO:0000313" key="3">
    <source>
        <dbReference type="Proteomes" id="UP000604046"/>
    </source>
</evidence>
<proteinExistence type="predicted"/>
<dbReference type="AlphaFoldDB" id="A0A812TB25"/>
<keyword evidence="3" id="KW-1185">Reference proteome</keyword>
<feature type="signal peptide" evidence="1">
    <location>
        <begin position="1"/>
        <end position="18"/>
    </location>
</feature>
<dbReference type="Proteomes" id="UP000604046">
    <property type="component" value="Unassembled WGS sequence"/>
</dbReference>
<accession>A0A812TB25</accession>
<keyword evidence="1" id="KW-0732">Signal</keyword>
<evidence type="ECO:0000256" key="1">
    <source>
        <dbReference type="SAM" id="SignalP"/>
    </source>
</evidence>
<reference evidence="2" key="1">
    <citation type="submission" date="2021-02" db="EMBL/GenBank/DDBJ databases">
        <authorList>
            <person name="Dougan E. K."/>
            <person name="Rhodes N."/>
            <person name="Thang M."/>
            <person name="Chan C."/>
        </authorList>
    </citation>
    <scope>NUCLEOTIDE SEQUENCE</scope>
</reference>
<dbReference type="OrthoDB" id="411181at2759"/>
<dbReference type="InterPro" id="IPR051338">
    <property type="entry name" value="NodU/CmcH_Carbamoyltrnsfr"/>
</dbReference>
<protein>
    <submittedName>
        <fullName evidence="2">Uncharacterized protein</fullName>
    </submittedName>
</protein>
<dbReference type="EMBL" id="CAJNDS010002556">
    <property type="protein sequence ID" value="CAE7524760.1"/>
    <property type="molecule type" value="Genomic_DNA"/>
</dbReference>
<organism evidence="2 3">
    <name type="scientific">Symbiodinium natans</name>
    <dbReference type="NCBI Taxonomy" id="878477"/>
    <lineage>
        <taxon>Eukaryota</taxon>
        <taxon>Sar</taxon>
        <taxon>Alveolata</taxon>
        <taxon>Dinophyceae</taxon>
        <taxon>Suessiales</taxon>
        <taxon>Symbiodiniaceae</taxon>
        <taxon>Symbiodinium</taxon>
    </lineage>
</organism>
<dbReference type="PANTHER" id="PTHR34847:SF1">
    <property type="entry name" value="NODULATION PROTEIN U"/>
    <property type="match status" value="1"/>
</dbReference>
<feature type="chain" id="PRO_5032339052" evidence="1">
    <location>
        <begin position="19"/>
        <end position="334"/>
    </location>
</feature>
<dbReference type="Gene3D" id="3.30.420.40">
    <property type="match status" value="1"/>
</dbReference>
<sequence length="334" mass="37438">MAHLRAILHIGLVSWSYALDVVKDDFPSIQAFLRQKNLTERTFDTISLHLHDVTASRLGNASRFSANLKKLVTSPTYAKGNFHALATAQEKQRGLHPDVPWNSSVLSIYLGHDSSFALSHSGRVQCVLELERLFNVRYFDAQIASFEHNMGYVASVLQALRQFRQHCAQHGLEREGPIRIDFGVIVLGGQPRGDTRSIAQLVRSEFEVSEWYYLDHHHAHALLGFYDSPFEAALVISYDGVGNDGCFNVYLGRGRELVRVAQLDIDVGWRYNVLGTLLAEVTGLTESHDFICQRAGFTPPYPEGSPKEFSDVGEYIYEVEPGLFGLRVLGLLTN</sequence>
<dbReference type="PANTHER" id="PTHR34847">
    <property type="entry name" value="NODULATION PROTEIN U"/>
    <property type="match status" value="1"/>
</dbReference>
<name>A0A812TB25_9DINO</name>
<gene>
    <name evidence="2" type="ORF">SNAT2548_LOCUS29372</name>
</gene>
<evidence type="ECO:0000313" key="2">
    <source>
        <dbReference type="EMBL" id="CAE7524760.1"/>
    </source>
</evidence>
<comment type="caution">
    <text evidence="2">The sequence shown here is derived from an EMBL/GenBank/DDBJ whole genome shotgun (WGS) entry which is preliminary data.</text>
</comment>